<reference evidence="1" key="1">
    <citation type="submission" date="2022-08" db="UniProtKB">
        <authorList>
            <consortium name="EnsemblMetazoa"/>
        </authorList>
    </citation>
    <scope>IDENTIFICATION</scope>
    <source>
        <strain evidence="1">EBRO</strain>
    </source>
</reference>
<accession>A0A182JA06</accession>
<protein>
    <submittedName>
        <fullName evidence="1">Uncharacterized protein</fullName>
    </submittedName>
</protein>
<sequence>MPRAFDHVHRDTTLHHVPGVHGVRHDLSGSHRNSYKLPPPPSSSSYWLSRLNSDWRTRRILTMIPFFFGEAPFPPPDFDDRRWLLLGVVEMEVLLSAAVLALSTIEEEECNVAVFLQDTDVVVVVAIVAIAVEDDEDDVIRAVSPPPSADCSITLYSRGDFTGGLVVGLGARHRIPRTLMSSSAAAEVRPFRVLPEAQADAFRIFRIQSVALEQMVLLGSGGNRLGMARFRTDHRWAAPRTILLSVVQKMMMMVMMVEVVTLGLHVHRQRVVLDPADLAITAIFRGRWRCFLRQLFPALAHHFLALATARCCRCGRVGEQLPGHAIADVTFDGGGGGGGGASLCRRLTTTVTISTWVDVGRLLVHVRKRSLLGGEVFVGGQQNGPALELLIDRPKVGRSGPTLDLYEMAPQMVHVLMRVVMVVMVMASMTPMLLLLQPSGTTTVP</sequence>
<dbReference type="VEuPathDB" id="VectorBase:AATE014163"/>
<dbReference type="EnsemblMetazoa" id="AATE014163-RA">
    <property type="protein sequence ID" value="AATE014163-PA.1"/>
    <property type="gene ID" value="AATE014163"/>
</dbReference>
<evidence type="ECO:0000313" key="1">
    <source>
        <dbReference type="EnsemblMetazoa" id="AATE014163-PA.1"/>
    </source>
</evidence>
<organism evidence="1">
    <name type="scientific">Anopheles atroparvus</name>
    <name type="common">European mosquito</name>
    <dbReference type="NCBI Taxonomy" id="41427"/>
    <lineage>
        <taxon>Eukaryota</taxon>
        <taxon>Metazoa</taxon>
        <taxon>Ecdysozoa</taxon>
        <taxon>Arthropoda</taxon>
        <taxon>Hexapoda</taxon>
        <taxon>Insecta</taxon>
        <taxon>Pterygota</taxon>
        <taxon>Neoptera</taxon>
        <taxon>Endopterygota</taxon>
        <taxon>Diptera</taxon>
        <taxon>Nematocera</taxon>
        <taxon>Culicoidea</taxon>
        <taxon>Culicidae</taxon>
        <taxon>Anophelinae</taxon>
        <taxon>Anopheles</taxon>
    </lineage>
</organism>
<name>A0A182JA06_ANOAO</name>
<dbReference type="AlphaFoldDB" id="A0A182JA06"/>
<proteinExistence type="predicted"/>